<protein>
    <submittedName>
        <fullName evidence="1">Uncharacterized protein</fullName>
    </submittedName>
</protein>
<accession>A0A031LP13</accession>
<dbReference type="STRING" id="1160895.CM19_04980"/>
<evidence type="ECO:0000313" key="1">
    <source>
        <dbReference type="EMBL" id="EZQ06751.1"/>
    </source>
</evidence>
<sequence>MRGLMVKKLIEEAVEEAEKFGSLSSMYFLVKKIWAEYGKLSREPIRDYDFTVDDIILFSLHRSKLERIPFFVSSFLTWYYLSNHFFAQDPLFYFRWDKRIFVYSPRVDAHLLYLARTGYVKISKTYCLTEKGKEESSVKLSSLGERHYKEIDSVLNNVYNSKKLRDLRKIVKDTIFFR</sequence>
<comment type="caution">
    <text evidence="1">The sequence shown here is derived from an EMBL/GenBank/DDBJ whole genome shotgun (WGS) entry which is preliminary data.</text>
</comment>
<dbReference type="AlphaFoldDB" id="A0A031LP13"/>
<dbReference type="Proteomes" id="UP000024332">
    <property type="component" value="Unassembled WGS sequence"/>
</dbReference>
<evidence type="ECO:0000313" key="2">
    <source>
        <dbReference type="Proteomes" id="UP000024332"/>
    </source>
</evidence>
<proteinExistence type="predicted"/>
<reference evidence="1 2" key="1">
    <citation type="submission" date="2014-03" db="EMBL/GenBank/DDBJ databases">
        <title>Draft genome sequence of the novel thermoacidophilic archaea Acidianus copahuensis ALE1 strain, isolated from Copahue volcanic area in Neuquen Argentina.</title>
        <authorList>
            <person name="Urbieta M.S."/>
            <person name="Rascovan N."/>
            <person name="Castro C."/>
            <person name="Revale S."/>
            <person name="Giaveno M.A."/>
            <person name="Vazquez M.P."/>
            <person name="Donati E.R."/>
        </authorList>
    </citation>
    <scope>NUCLEOTIDE SEQUENCE [LARGE SCALE GENOMIC DNA]</scope>
    <source>
        <strain evidence="1 2">ALE1</strain>
    </source>
</reference>
<keyword evidence="2" id="KW-1185">Reference proteome</keyword>
<organism evidence="1 2">
    <name type="scientific">Candidatus Acidianus copahuensis</name>
    <dbReference type="NCBI Taxonomy" id="1160895"/>
    <lineage>
        <taxon>Archaea</taxon>
        <taxon>Thermoproteota</taxon>
        <taxon>Thermoprotei</taxon>
        <taxon>Sulfolobales</taxon>
        <taxon>Sulfolobaceae</taxon>
        <taxon>Acidianus</taxon>
    </lineage>
</organism>
<gene>
    <name evidence="1" type="ORF">CM19_04980</name>
</gene>
<name>A0A031LP13_9CREN</name>
<dbReference type="EMBL" id="JFZT01000039">
    <property type="protein sequence ID" value="EZQ06751.1"/>
    <property type="molecule type" value="Genomic_DNA"/>
</dbReference>